<name>A0A317CDG3_9GAMM</name>
<protein>
    <submittedName>
        <fullName evidence="1">Uncharacterized protein</fullName>
    </submittedName>
</protein>
<sequence length="82" mass="9037">MDSRAKEDFQPCFDIVAVNGSSKTAITDGIPTYKIAAPEISERSIKCMAIDTTIMMQNKINREGLIALGDFWSGIDSWFAGF</sequence>
<evidence type="ECO:0000313" key="2">
    <source>
        <dbReference type="Proteomes" id="UP000245539"/>
    </source>
</evidence>
<proteinExistence type="predicted"/>
<organism evidence="1 2">
    <name type="scientific">Leucothrix pacifica</name>
    <dbReference type="NCBI Taxonomy" id="1247513"/>
    <lineage>
        <taxon>Bacteria</taxon>
        <taxon>Pseudomonadati</taxon>
        <taxon>Pseudomonadota</taxon>
        <taxon>Gammaproteobacteria</taxon>
        <taxon>Thiotrichales</taxon>
        <taxon>Thiotrichaceae</taxon>
        <taxon>Leucothrix</taxon>
    </lineage>
</organism>
<evidence type="ECO:0000313" key="1">
    <source>
        <dbReference type="EMBL" id="PWQ95383.1"/>
    </source>
</evidence>
<reference evidence="1 2" key="1">
    <citation type="submission" date="2018-05" db="EMBL/GenBank/DDBJ databases">
        <title>Leucothrix arctica sp. nov., isolated from Arctic seawater.</title>
        <authorList>
            <person name="Choi A."/>
            <person name="Baek K."/>
        </authorList>
    </citation>
    <scope>NUCLEOTIDE SEQUENCE [LARGE SCALE GENOMIC DNA]</scope>
    <source>
        <strain evidence="1 2">JCM 18388</strain>
    </source>
</reference>
<dbReference type="EMBL" id="QGKM01000046">
    <property type="protein sequence ID" value="PWQ95383.1"/>
    <property type="molecule type" value="Genomic_DNA"/>
</dbReference>
<comment type="caution">
    <text evidence="1">The sequence shown here is derived from an EMBL/GenBank/DDBJ whole genome shotgun (WGS) entry which is preliminary data.</text>
</comment>
<gene>
    <name evidence="1" type="ORF">DKW60_14985</name>
</gene>
<dbReference type="Proteomes" id="UP000245539">
    <property type="component" value="Unassembled WGS sequence"/>
</dbReference>
<accession>A0A317CDG3</accession>
<keyword evidence="2" id="KW-1185">Reference proteome</keyword>
<dbReference type="AlphaFoldDB" id="A0A317CDG3"/>